<organism evidence="3 4">
    <name type="scientific">Thermanaerovibrio acidaminovorans (strain ATCC 49978 / DSM 6589 / Su883)</name>
    <name type="common">Selenomonas acidaminovorans</name>
    <dbReference type="NCBI Taxonomy" id="525903"/>
    <lineage>
        <taxon>Bacteria</taxon>
        <taxon>Thermotogati</taxon>
        <taxon>Synergistota</taxon>
        <taxon>Synergistia</taxon>
        <taxon>Synergistales</taxon>
        <taxon>Synergistaceae</taxon>
        <taxon>Thermanaerovibrio</taxon>
    </lineage>
</organism>
<dbReference type="SMART" id="SM00855">
    <property type="entry name" value="PGAM"/>
    <property type="match status" value="1"/>
</dbReference>
<sequence>MACRILLVRHGRTGWNASFRYQGRTDVPCDEEGMKQVELTVRRIVRWEPTGIYSSPLVRARCLGEALAEAGSSDLRVDPRLTELDFGRWEGLTVREIEERYGEEYRLWRQDPFGRTPPGGEDLASITGRLEDFVESSGILGEERAVLVSHGYALRVLMGVLLKVRDLKVFWHLRVDNCSISAVDVYGDFRMLCFTNDRHHLMGYPDSPLGE</sequence>
<dbReference type="eggNOG" id="COG0406">
    <property type="taxonomic scope" value="Bacteria"/>
</dbReference>
<feature type="binding site" evidence="2">
    <location>
        <position position="59"/>
    </location>
    <ligand>
        <name>substrate</name>
    </ligand>
</feature>
<reference evidence="3 4" key="1">
    <citation type="journal article" date="2009" name="Stand. Genomic Sci.">
        <title>Complete genome sequence of Thermanaerovibrio acidaminovorans type strain (Su883).</title>
        <authorList>
            <person name="Chovatia M."/>
            <person name="Sikorski J."/>
            <person name="Schroder M."/>
            <person name="Lapidus A."/>
            <person name="Nolan M."/>
            <person name="Tice H."/>
            <person name="Glavina Del Rio T."/>
            <person name="Copeland A."/>
            <person name="Cheng J.F."/>
            <person name="Lucas S."/>
            <person name="Chen F."/>
            <person name="Bruce D."/>
            <person name="Goodwin L."/>
            <person name="Pitluck S."/>
            <person name="Ivanova N."/>
            <person name="Mavromatis K."/>
            <person name="Ovchinnikova G."/>
            <person name="Pati A."/>
            <person name="Chen A."/>
            <person name="Palaniappan K."/>
            <person name="Land M."/>
            <person name="Hauser L."/>
            <person name="Chang Y.J."/>
            <person name="Jeffries C.D."/>
            <person name="Chain P."/>
            <person name="Saunders E."/>
            <person name="Detter J.C."/>
            <person name="Brettin T."/>
            <person name="Rohde M."/>
            <person name="Goker M."/>
            <person name="Spring S."/>
            <person name="Bristow J."/>
            <person name="Markowitz V."/>
            <person name="Hugenholtz P."/>
            <person name="Kyrpides N.C."/>
            <person name="Klenk H.P."/>
            <person name="Eisen J.A."/>
        </authorList>
    </citation>
    <scope>NUCLEOTIDE SEQUENCE [LARGE SCALE GENOMIC DNA]</scope>
    <source>
        <strain evidence="4">ATCC 49978 / DSM 6589 / Su883</strain>
    </source>
</reference>
<name>D1B688_THEAS</name>
<evidence type="ECO:0000256" key="1">
    <source>
        <dbReference type="PIRSR" id="PIRSR613078-1"/>
    </source>
</evidence>
<dbReference type="OrthoDB" id="9781415at2"/>
<dbReference type="STRING" id="525903.Taci_1298"/>
<dbReference type="InterPro" id="IPR013078">
    <property type="entry name" value="His_Pase_superF_clade-1"/>
</dbReference>
<dbReference type="Pfam" id="PF00300">
    <property type="entry name" value="His_Phos_1"/>
    <property type="match status" value="1"/>
</dbReference>
<evidence type="ECO:0000313" key="3">
    <source>
        <dbReference type="EMBL" id="ACZ19529.1"/>
    </source>
</evidence>
<feature type="active site" description="Proton donor/acceptor" evidence="1">
    <location>
        <position position="83"/>
    </location>
</feature>
<gene>
    <name evidence="3" type="ordered locus">Taci_1298</name>
</gene>
<dbReference type="SUPFAM" id="SSF53254">
    <property type="entry name" value="Phosphoglycerate mutase-like"/>
    <property type="match status" value="1"/>
</dbReference>
<evidence type="ECO:0000256" key="2">
    <source>
        <dbReference type="PIRSR" id="PIRSR613078-2"/>
    </source>
</evidence>
<dbReference type="Proteomes" id="UP000002030">
    <property type="component" value="Chromosome"/>
</dbReference>
<keyword evidence="4" id="KW-1185">Reference proteome</keyword>
<feature type="active site" description="Tele-phosphohistidine intermediate" evidence="1">
    <location>
        <position position="10"/>
    </location>
</feature>
<dbReference type="InterPro" id="IPR029033">
    <property type="entry name" value="His_PPase_superfam"/>
</dbReference>
<dbReference type="HOGENOM" id="CLU_033323_8_4_0"/>
<dbReference type="KEGG" id="tai:Taci_1298"/>
<feature type="binding site" evidence="2">
    <location>
        <begin position="9"/>
        <end position="16"/>
    </location>
    <ligand>
        <name>substrate</name>
    </ligand>
</feature>
<dbReference type="CDD" id="cd07067">
    <property type="entry name" value="HP_PGM_like"/>
    <property type="match status" value="1"/>
</dbReference>
<dbReference type="EMBL" id="CP001818">
    <property type="protein sequence ID" value="ACZ19529.1"/>
    <property type="molecule type" value="Genomic_DNA"/>
</dbReference>
<accession>D1B688</accession>
<proteinExistence type="predicted"/>
<dbReference type="GO" id="GO:0016791">
    <property type="term" value="F:phosphatase activity"/>
    <property type="evidence" value="ECO:0007669"/>
    <property type="project" value="TreeGrafter"/>
</dbReference>
<dbReference type="InterPro" id="IPR050275">
    <property type="entry name" value="PGM_Phosphatase"/>
</dbReference>
<protein>
    <submittedName>
        <fullName evidence="3">Phosphoglycerate mutase</fullName>
    </submittedName>
</protein>
<dbReference type="Gene3D" id="3.40.50.1240">
    <property type="entry name" value="Phosphoglycerate mutase-like"/>
    <property type="match status" value="1"/>
</dbReference>
<dbReference type="PANTHER" id="PTHR48100">
    <property type="entry name" value="BROAD-SPECIFICITY PHOSPHATASE YOR283W-RELATED"/>
    <property type="match status" value="1"/>
</dbReference>
<evidence type="ECO:0000313" key="4">
    <source>
        <dbReference type="Proteomes" id="UP000002030"/>
    </source>
</evidence>
<dbReference type="EnsemblBacteria" id="ACZ19529">
    <property type="protein sequence ID" value="ACZ19529"/>
    <property type="gene ID" value="Taci_1298"/>
</dbReference>
<dbReference type="AlphaFoldDB" id="D1B688"/>